<dbReference type="InParanoid" id="A0A0D2WUD4"/>
<keyword evidence="10" id="KW-0436">Ligase</keyword>
<evidence type="ECO:0000313" key="10">
    <source>
        <dbReference type="EMBL" id="KJE95518.1"/>
    </source>
</evidence>
<feature type="region of interest" description="Disordered" evidence="8">
    <location>
        <begin position="1"/>
        <end position="78"/>
    </location>
</feature>
<dbReference type="Gene3D" id="3.30.2160.10">
    <property type="entry name" value="Hect, E3 ligase catalytic domain"/>
    <property type="match status" value="1"/>
</dbReference>
<feature type="domain" description="HECT" evidence="9">
    <location>
        <begin position="454"/>
        <end position="781"/>
    </location>
</feature>
<feature type="compositionally biased region" description="Polar residues" evidence="8">
    <location>
        <begin position="52"/>
        <end position="61"/>
    </location>
</feature>
<dbReference type="GO" id="GO:0061630">
    <property type="term" value="F:ubiquitin protein ligase activity"/>
    <property type="evidence" value="ECO:0007669"/>
    <property type="project" value="UniProtKB-EC"/>
</dbReference>
<dbReference type="EMBL" id="KE346369">
    <property type="protein sequence ID" value="KJE95518.1"/>
    <property type="molecule type" value="Genomic_DNA"/>
</dbReference>
<dbReference type="InterPro" id="IPR035983">
    <property type="entry name" value="Hect_E3_ubiquitin_ligase"/>
</dbReference>
<dbReference type="InterPro" id="IPR032353">
    <property type="entry name" value="AZUL"/>
</dbReference>
<dbReference type="CDD" id="cd00078">
    <property type="entry name" value="HECTc"/>
    <property type="match status" value="1"/>
</dbReference>
<accession>A0A0D2WUD4</accession>
<evidence type="ECO:0000256" key="1">
    <source>
        <dbReference type="ARBA" id="ARBA00000885"/>
    </source>
</evidence>
<dbReference type="FunCoup" id="A0A0D2WUD4">
    <property type="interactions" value="45"/>
</dbReference>
<dbReference type="Gene3D" id="3.90.1750.10">
    <property type="entry name" value="Hect, E3 ligase catalytic domains"/>
    <property type="match status" value="1"/>
</dbReference>
<dbReference type="InterPro" id="IPR042556">
    <property type="entry name" value="AZUL_sf"/>
</dbReference>
<keyword evidence="5" id="KW-0808">Transferase</keyword>
<comment type="subcellular location">
    <subcellularLocation>
        <location evidence="2">Cytoplasm</location>
    </subcellularLocation>
</comment>
<dbReference type="OrthoDB" id="5981550at2759"/>
<evidence type="ECO:0000256" key="3">
    <source>
        <dbReference type="ARBA" id="ARBA00012485"/>
    </source>
</evidence>
<evidence type="ECO:0000256" key="2">
    <source>
        <dbReference type="ARBA" id="ARBA00004496"/>
    </source>
</evidence>
<name>A0A0D2WUD4_CAPO3</name>
<keyword evidence="11" id="KW-1185">Reference proteome</keyword>
<evidence type="ECO:0000256" key="6">
    <source>
        <dbReference type="ARBA" id="ARBA00022786"/>
    </source>
</evidence>
<dbReference type="AlphaFoldDB" id="A0A0D2WUD4"/>
<sequence length="781" mass="87964">MADASPSAAAAAASPSRSSAQSPSQTSKQQQQQQQLEARRQHQFAQDRPTATVGSASSNYEWATDTAVPRPSDSWTTAEKTKSIERLVPMYFQQLMTGCGQTPCSNPNCAGFPDRARLDPNASAALAINLASTHGEYALCPRFGLPKVTNFNAADLTNEFQRAVQDNSFSKFLSVVWTHFSDPELLGGSFLKSPIPILPACPVDCDGLRRAYSTTFETPRENVHNTFTNSISQMLDNTKLLIERVGAQIKPHHLNALVVILEHPILSEVSSYAVILPRLCECVALLPGYLQRLLTTWVSELPLNSIRTLLHNVGMFLGVRESAPSFEDYHVQNATKMIGLIYDANARRAEVLKLPSLPIQQFYNDHISEGLELRGNLINWQRGTGFTFCHFPFVITATAKYNLLAEESYMIQSKRHTDAFFNSIFSEAQDPYLRVLVRRDHIIEDVLLQLSHKDPSQLKHRLRVRFVDEEGVDEGGVQKEFFQLIFRDILAPKFGMFEYEEETRNMWFRKAIDDTLQGEYVLVGLLIGLAIYNRVMLDLHFPLVIYKKLLGKPVTFADLQVAQPALAHGLQELLEYDGDVEATFCRTFQLSYDVFGATKTHDLKPNGDSIPVTNENRHEFVQLYTDWLLNTSIAASFNEFKRGFDMVTADTAITLFSPEELEILICGEPNFDFHSLENATEYDGGFDKDSPVIRFFWEVVHDMSEEEKKRLLFFATGSDRVPVGGLSHLNLTIVRNGTDAERLPTAHTCFNVLMLSEYPTKEKLKERLLTAIENSEGFGLM</sequence>
<dbReference type="GO" id="GO:0005737">
    <property type="term" value="C:cytoplasm"/>
    <property type="evidence" value="ECO:0007669"/>
    <property type="project" value="UniProtKB-SubCell"/>
</dbReference>
<dbReference type="eggNOG" id="KOG0941">
    <property type="taxonomic scope" value="Eukaryota"/>
</dbReference>
<dbReference type="FunFam" id="3.30.2160.10:FF:000004">
    <property type="entry name" value="probable E3 ubiquitin-protein ligase HERC4 isoform X1"/>
    <property type="match status" value="1"/>
</dbReference>
<dbReference type="RefSeq" id="XP_004345557.2">
    <property type="nucleotide sequence ID" value="XM_004345507.2"/>
</dbReference>
<evidence type="ECO:0000256" key="8">
    <source>
        <dbReference type="SAM" id="MobiDB-lite"/>
    </source>
</evidence>
<reference evidence="11" key="1">
    <citation type="submission" date="2011-02" db="EMBL/GenBank/DDBJ databases">
        <title>The Genome Sequence of Capsaspora owczarzaki ATCC 30864.</title>
        <authorList>
            <person name="Russ C."/>
            <person name="Cuomo C."/>
            <person name="Burger G."/>
            <person name="Gray M.W."/>
            <person name="Holland P.W.H."/>
            <person name="King N."/>
            <person name="Lang F.B.F."/>
            <person name="Roger A.J."/>
            <person name="Ruiz-Trillo I."/>
            <person name="Young S.K."/>
            <person name="Zeng Q."/>
            <person name="Gargeya S."/>
            <person name="Alvarado L."/>
            <person name="Berlin A."/>
            <person name="Chapman S.B."/>
            <person name="Chen Z."/>
            <person name="Freedman E."/>
            <person name="Gellesch M."/>
            <person name="Goldberg J."/>
            <person name="Griggs A."/>
            <person name="Gujja S."/>
            <person name="Heilman E."/>
            <person name="Heiman D."/>
            <person name="Howarth C."/>
            <person name="Mehta T."/>
            <person name="Neiman D."/>
            <person name="Pearson M."/>
            <person name="Roberts A."/>
            <person name="Saif S."/>
            <person name="Shea T."/>
            <person name="Shenoy N."/>
            <person name="Sisk P."/>
            <person name="Stolte C."/>
            <person name="Sykes S."/>
            <person name="White J."/>
            <person name="Yandava C."/>
            <person name="Haas B."/>
            <person name="Nusbaum C."/>
            <person name="Birren B."/>
        </authorList>
    </citation>
    <scope>NUCLEOTIDE SEQUENCE</scope>
    <source>
        <strain evidence="11">ATCC 30864</strain>
    </source>
</reference>
<dbReference type="Pfam" id="PF00632">
    <property type="entry name" value="HECT"/>
    <property type="match status" value="1"/>
</dbReference>
<evidence type="ECO:0000256" key="7">
    <source>
        <dbReference type="PROSITE-ProRule" id="PRU00104"/>
    </source>
</evidence>
<dbReference type="InterPro" id="IPR044611">
    <property type="entry name" value="E3A/B/C-like"/>
</dbReference>
<dbReference type="Gene3D" id="3.30.2410.10">
    <property type="entry name" value="Hect, E3 ligase catalytic domain"/>
    <property type="match status" value="1"/>
</dbReference>
<protein>
    <recommendedName>
        <fullName evidence="3">HECT-type E3 ubiquitin transferase</fullName>
        <ecNumber evidence="3">2.3.2.26</ecNumber>
    </recommendedName>
</protein>
<feature type="compositionally biased region" description="Low complexity" evidence="8">
    <location>
        <begin position="1"/>
        <end position="35"/>
    </location>
</feature>
<dbReference type="GO" id="GO:0016874">
    <property type="term" value="F:ligase activity"/>
    <property type="evidence" value="ECO:0007669"/>
    <property type="project" value="UniProtKB-KW"/>
</dbReference>
<dbReference type="PROSITE" id="PS50237">
    <property type="entry name" value="HECT"/>
    <property type="match status" value="1"/>
</dbReference>
<dbReference type="FunFam" id="3.30.2410.10:FF:000003">
    <property type="entry name" value="probable E3 ubiquitin-protein ligase HERC4 isoform X1"/>
    <property type="match status" value="1"/>
</dbReference>
<evidence type="ECO:0000259" key="9">
    <source>
        <dbReference type="PROSITE" id="PS50237"/>
    </source>
</evidence>
<dbReference type="PANTHER" id="PTHR45700:SF8">
    <property type="entry name" value="HECT-TYPE E3 UBIQUITIN TRANSFERASE"/>
    <property type="match status" value="1"/>
</dbReference>
<dbReference type="GO" id="GO:0000209">
    <property type="term" value="P:protein polyubiquitination"/>
    <property type="evidence" value="ECO:0007669"/>
    <property type="project" value="InterPro"/>
</dbReference>
<dbReference type="InterPro" id="IPR000569">
    <property type="entry name" value="HECT_dom"/>
</dbReference>
<dbReference type="EC" id="2.3.2.26" evidence="3"/>
<dbReference type="PhylomeDB" id="A0A0D2WUD4"/>
<dbReference type="SUPFAM" id="SSF56204">
    <property type="entry name" value="Hect, E3 ligase catalytic domain"/>
    <property type="match status" value="1"/>
</dbReference>
<dbReference type="STRING" id="595528.A0A0D2WUD4"/>
<organism evidence="10 11">
    <name type="scientific">Capsaspora owczarzaki (strain ATCC 30864)</name>
    <dbReference type="NCBI Taxonomy" id="595528"/>
    <lineage>
        <taxon>Eukaryota</taxon>
        <taxon>Filasterea</taxon>
        <taxon>Capsaspora</taxon>
    </lineage>
</organism>
<comment type="catalytic activity">
    <reaction evidence="1">
        <text>S-ubiquitinyl-[E2 ubiquitin-conjugating enzyme]-L-cysteine + [acceptor protein]-L-lysine = [E2 ubiquitin-conjugating enzyme]-L-cysteine + N(6)-ubiquitinyl-[acceptor protein]-L-lysine.</text>
        <dbReference type="EC" id="2.3.2.26"/>
    </reaction>
</comment>
<dbReference type="Pfam" id="PF16558">
    <property type="entry name" value="AZUL"/>
    <property type="match status" value="1"/>
</dbReference>
<dbReference type="Proteomes" id="UP000008743">
    <property type="component" value="Unassembled WGS sequence"/>
</dbReference>
<proteinExistence type="predicted"/>
<feature type="active site" description="Glycyl thioester intermediate" evidence="7">
    <location>
        <position position="749"/>
    </location>
</feature>
<evidence type="ECO:0000256" key="4">
    <source>
        <dbReference type="ARBA" id="ARBA00022490"/>
    </source>
</evidence>
<evidence type="ECO:0000256" key="5">
    <source>
        <dbReference type="ARBA" id="ARBA00022679"/>
    </source>
</evidence>
<keyword evidence="4" id="KW-0963">Cytoplasm</keyword>
<gene>
    <name evidence="10" type="ORF">CAOG_005967</name>
</gene>
<evidence type="ECO:0000313" key="11">
    <source>
        <dbReference type="Proteomes" id="UP000008743"/>
    </source>
</evidence>
<dbReference type="PANTHER" id="PTHR45700">
    <property type="entry name" value="UBIQUITIN-PROTEIN LIGASE E3C"/>
    <property type="match status" value="1"/>
</dbReference>
<keyword evidence="6 7" id="KW-0833">Ubl conjugation pathway</keyword>
<dbReference type="Gene3D" id="6.10.130.10">
    <property type="entry name" value="Ubiquitin-protein ligase E3A, N-terminal zinc-binding domain (AZUL)"/>
    <property type="match status" value="1"/>
</dbReference>
<dbReference type="SMART" id="SM00119">
    <property type="entry name" value="HECTc"/>
    <property type="match status" value="1"/>
</dbReference>